<evidence type="ECO:0000313" key="1">
    <source>
        <dbReference type="EMBL" id="BBL04536.1"/>
    </source>
</evidence>
<organism evidence="1 2">
    <name type="scientific">Alistipes communis</name>
    <dbReference type="NCBI Taxonomy" id="2585118"/>
    <lineage>
        <taxon>Bacteria</taxon>
        <taxon>Pseudomonadati</taxon>
        <taxon>Bacteroidota</taxon>
        <taxon>Bacteroidia</taxon>
        <taxon>Bacteroidales</taxon>
        <taxon>Rikenellaceae</taxon>
        <taxon>Alistipes</taxon>
    </lineage>
</organism>
<name>A0A4Y1WWA7_9BACT</name>
<keyword evidence="2" id="KW-1185">Reference proteome</keyword>
<proteinExistence type="predicted"/>
<reference evidence="2" key="1">
    <citation type="submission" date="2019-06" db="EMBL/GenBank/DDBJ databases">
        <title>Alistipes onderdonkii subsp. vulgaris subsp. nov., Alistipes dispar sp. nov. and Alistipes communis sp. nov., isolated from human faeces, and creation of Alistipes onderdonkii subsp. onderdonkii subsp. nov.</title>
        <authorList>
            <person name="Sakamoto M."/>
            <person name="Ikeyama N."/>
            <person name="Ogata Y."/>
            <person name="Suda W."/>
            <person name="Iino T."/>
            <person name="Hattori M."/>
            <person name="Ohkuma M."/>
        </authorList>
    </citation>
    <scope>NUCLEOTIDE SEQUENCE [LARGE SCALE GENOMIC DNA]</scope>
    <source>
        <strain evidence="2">5CBH24</strain>
    </source>
</reference>
<accession>A0A4Y1WWA7</accession>
<dbReference type="EMBL" id="AP019735">
    <property type="protein sequence ID" value="BBL04536.1"/>
    <property type="molecule type" value="Genomic_DNA"/>
</dbReference>
<gene>
    <name evidence="1" type="ORF">A5CBH24_18490</name>
</gene>
<dbReference type="GeneID" id="78342569"/>
<dbReference type="Proteomes" id="UP000318946">
    <property type="component" value="Chromosome"/>
</dbReference>
<evidence type="ECO:0000313" key="2">
    <source>
        <dbReference type="Proteomes" id="UP000318946"/>
    </source>
</evidence>
<dbReference type="RefSeq" id="WP_141412959.1">
    <property type="nucleotide sequence ID" value="NZ_AP019735.1"/>
</dbReference>
<dbReference type="AlphaFoldDB" id="A0A4Y1WWA7"/>
<protein>
    <submittedName>
        <fullName evidence="1">Uncharacterized protein</fullName>
    </submittedName>
</protein>
<sequence>MKSNPYADLRIDNRADLPAPWYDYPVLQSGEYRTEILYTSGRDYVKVHIGQQDGAWVAATTWMIGGSGRGCHPGRKWGEFASEQNALLWAFGELLAEEGVLPPAAIKTVKARIFEIRQYKLF</sequence>
<dbReference type="KEGG" id="acou:A5CBH24_18490"/>
<dbReference type="OrthoDB" id="1030866at2"/>